<protein>
    <recommendedName>
        <fullName evidence="3">Reverse transcriptase domain-containing protein</fullName>
    </recommendedName>
</protein>
<accession>A0A813HCK9</accession>
<evidence type="ECO:0000313" key="1">
    <source>
        <dbReference type="EMBL" id="CAE8635957.1"/>
    </source>
</evidence>
<name>A0A813HCK9_POLGL</name>
<dbReference type="Proteomes" id="UP000654075">
    <property type="component" value="Unassembled WGS sequence"/>
</dbReference>
<dbReference type="PANTHER" id="PTHR47027">
    <property type="entry name" value="REVERSE TRANSCRIPTASE DOMAIN-CONTAINING PROTEIN"/>
    <property type="match status" value="1"/>
</dbReference>
<evidence type="ECO:0008006" key="3">
    <source>
        <dbReference type="Google" id="ProtNLM"/>
    </source>
</evidence>
<proteinExistence type="predicted"/>
<gene>
    <name evidence="1" type="ORF">PGLA1383_LOCUS51508</name>
</gene>
<dbReference type="PANTHER" id="PTHR47027:SF20">
    <property type="entry name" value="REVERSE TRANSCRIPTASE-LIKE PROTEIN WITH RNA-DIRECTED DNA POLYMERASE DOMAIN"/>
    <property type="match status" value="1"/>
</dbReference>
<dbReference type="EMBL" id="CAJNNV010031381">
    <property type="protein sequence ID" value="CAE8635957.1"/>
    <property type="molecule type" value="Genomic_DNA"/>
</dbReference>
<comment type="caution">
    <text evidence="1">The sequence shown here is derived from an EMBL/GenBank/DDBJ whole genome shotgun (WGS) entry which is preliminary data.</text>
</comment>
<reference evidence="1" key="1">
    <citation type="submission" date="2021-02" db="EMBL/GenBank/DDBJ databases">
        <authorList>
            <person name="Dougan E. K."/>
            <person name="Rhodes N."/>
            <person name="Thang M."/>
            <person name="Chan C."/>
        </authorList>
    </citation>
    <scope>NUCLEOTIDE SEQUENCE</scope>
</reference>
<dbReference type="AlphaFoldDB" id="A0A813HCK9"/>
<evidence type="ECO:0000313" key="2">
    <source>
        <dbReference type="Proteomes" id="UP000654075"/>
    </source>
</evidence>
<dbReference type="OrthoDB" id="6625457at2759"/>
<keyword evidence="2" id="KW-1185">Reference proteome</keyword>
<organism evidence="1 2">
    <name type="scientific">Polarella glacialis</name>
    <name type="common">Dinoflagellate</name>
    <dbReference type="NCBI Taxonomy" id="89957"/>
    <lineage>
        <taxon>Eukaryota</taxon>
        <taxon>Sar</taxon>
        <taxon>Alveolata</taxon>
        <taxon>Dinophyceae</taxon>
        <taxon>Suessiales</taxon>
        <taxon>Suessiaceae</taxon>
        <taxon>Polarella</taxon>
    </lineage>
</organism>
<sequence>MLVQIRRTASTPRLWHQSEARFLNKGNGETGPPAFRVIHFLDPLSKAFHTAIWGLADHRKWDFSFGSVSHRRRELALAQHMLLCWRLENAKINHIQCFFDIKNAFPSVSRASIDHMLTQQFDEPDNALLHQHHAAAVMNVTDDQGDSALLKVGSGSMQGDSIAGAIFGQVLGPYMTEGLRRIKGCDHHWPFETDDFLTGDHVNTALALYADDVSVVAEVVDAEDAANVAKDFFWAIASAIKPASLSLKRDMTVIPMFFGKGAQRQMQQAIDNNNRGAGTWGTTAKYLGCEVFGKKCDAREVTARIRAANTAWFALSGLWFEHDVPLRSRIRIFKANVAIVLLAGLEAYVLSDAQIQRLESWRMAKVRILIEGKGTVKIISAGGDIKIRAIPDNNIRARNHLYTVSSELCCRRLLWLHDRICHPFDWTAFRALPCQSLPFEQSYQLDSAGNVTEHASPWLRQVVDDVASLHARVHAMPLVEQMQFGIRTLLSNDSPLRKLKSKIRKVRTFEVPILQRQEHTQQIASPDVCSCELCDYVGVNKRVL</sequence>